<sequence>MSEADSSADPEPPNSGSTTDNKYMQKGKSCFSPPVQKHYGCLKIHPLHFHTEISRPKAPFNPRVFDWSKTTTLSPKLFLM</sequence>
<keyword evidence="3" id="KW-1185">Reference proteome</keyword>
<dbReference type="VEuPathDB" id="TrichDB:TVAG_172850"/>
<name>A2DF36_TRIV3</name>
<dbReference type="AlphaFoldDB" id="A2DF36"/>
<organism evidence="2 3">
    <name type="scientific">Trichomonas vaginalis (strain ATCC PRA-98 / G3)</name>
    <dbReference type="NCBI Taxonomy" id="412133"/>
    <lineage>
        <taxon>Eukaryota</taxon>
        <taxon>Metamonada</taxon>
        <taxon>Parabasalia</taxon>
        <taxon>Trichomonadida</taxon>
        <taxon>Trichomonadidae</taxon>
        <taxon>Trichomonas</taxon>
    </lineage>
</organism>
<dbReference type="Proteomes" id="UP000001542">
    <property type="component" value="Unassembled WGS sequence"/>
</dbReference>
<protein>
    <submittedName>
        <fullName evidence="2">Uncharacterized protein</fullName>
    </submittedName>
</protein>
<reference evidence="2" key="1">
    <citation type="submission" date="2006-10" db="EMBL/GenBank/DDBJ databases">
        <authorList>
            <person name="Amadeo P."/>
            <person name="Zhao Q."/>
            <person name="Wortman J."/>
            <person name="Fraser-Liggett C."/>
            <person name="Carlton J."/>
        </authorList>
    </citation>
    <scope>NUCLEOTIDE SEQUENCE</scope>
    <source>
        <strain evidence="2">G3</strain>
    </source>
</reference>
<accession>A2DF36</accession>
<evidence type="ECO:0000256" key="1">
    <source>
        <dbReference type="SAM" id="MobiDB-lite"/>
    </source>
</evidence>
<evidence type="ECO:0000313" key="2">
    <source>
        <dbReference type="EMBL" id="EAY21028.1"/>
    </source>
</evidence>
<evidence type="ECO:0000313" key="3">
    <source>
        <dbReference type="Proteomes" id="UP000001542"/>
    </source>
</evidence>
<dbReference type="VEuPathDB" id="TrichDB:TVAGG3_0531830"/>
<proteinExistence type="predicted"/>
<dbReference type="InParanoid" id="A2DF36"/>
<dbReference type="EMBL" id="DS113193">
    <property type="protein sequence ID" value="EAY21028.1"/>
    <property type="molecule type" value="Genomic_DNA"/>
</dbReference>
<reference evidence="2" key="2">
    <citation type="journal article" date="2007" name="Science">
        <title>Draft genome sequence of the sexually transmitted pathogen Trichomonas vaginalis.</title>
        <authorList>
            <person name="Carlton J.M."/>
            <person name="Hirt R.P."/>
            <person name="Silva J.C."/>
            <person name="Delcher A.L."/>
            <person name="Schatz M."/>
            <person name="Zhao Q."/>
            <person name="Wortman J.R."/>
            <person name="Bidwell S.L."/>
            <person name="Alsmark U.C.M."/>
            <person name="Besteiro S."/>
            <person name="Sicheritz-Ponten T."/>
            <person name="Noel C.J."/>
            <person name="Dacks J.B."/>
            <person name="Foster P.G."/>
            <person name="Simillion C."/>
            <person name="Van de Peer Y."/>
            <person name="Miranda-Saavedra D."/>
            <person name="Barton G.J."/>
            <person name="Westrop G.D."/>
            <person name="Mueller S."/>
            <person name="Dessi D."/>
            <person name="Fiori P.L."/>
            <person name="Ren Q."/>
            <person name="Paulsen I."/>
            <person name="Zhang H."/>
            <person name="Bastida-Corcuera F.D."/>
            <person name="Simoes-Barbosa A."/>
            <person name="Brown M.T."/>
            <person name="Hayes R.D."/>
            <person name="Mukherjee M."/>
            <person name="Okumura C.Y."/>
            <person name="Schneider R."/>
            <person name="Smith A.J."/>
            <person name="Vanacova S."/>
            <person name="Villalvazo M."/>
            <person name="Haas B.J."/>
            <person name="Pertea M."/>
            <person name="Feldblyum T.V."/>
            <person name="Utterback T.R."/>
            <person name="Shu C.L."/>
            <person name="Osoegawa K."/>
            <person name="de Jong P.J."/>
            <person name="Hrdy I."/>
            <person name="Horvathova L."/>
            <person name="Zubacova Z."/>
            <person name="Dolezal P."/>
            <person name="Malik S.B."/>
            <person name="Logsdon J.M. Jr."/>
            <person name="Henze K."/>
            <person name="Gupta A."/>
            <person name="Wang C.C."/>
            <person name="Dunne R.L."/>
            <person name="Upcroft J.A."/>
            <person name="Upcroft P."/>
            <person name="White O."/>
            <person name="Salzberg S.L."/>
            <person name="Tang P."/>
            <person name="Chiu C.-H."/>
            <person name="Lee Y.-S."/>
            <person name="Embley T.M."/>
            <person name="Coombs G.H."/>
            <person name="Mottram J.C."/>
            <person name="Tachezy J."/>
            <person name="Fraser-Liggett C.M."/>
            <person name="Johnson P.J."/>
        </authorList>
    </citation>
    <scope>NUCLEOTIDE SEQUENCE [LARGE SCALE GENOMIC DNA]</scope>
    <source>
        <strain evidence="2">G3</strain>
    </source>
</reference>
<feature type="region of interest" description="Disordered" evidence="1">
    <location>
        <begin position="1"/>
        <end position="28"/>
    </location>
</feature>
<dbReference type="KEGG" id="tva:75659684"/>
<gene>
    <name evidence="2" type="ORF">TVAG_172850</name>
</gene>
<dbReference type="RefSeq" id="XP_001582014.1">
    <property type="nucleotide sequence ID" value="XM_001581964.1"/>
</dbReference>